<gene>
    <name evidence="1" type="ORF">F2Q69_00023412</name>
</gene>
<comment type="caution">
    <text evidence="1">The sequence shown here is derived from an EMBL/GenBank/DDBJ whole genome shotgun (WGS) entry which is preliminary data.</text>
</comment>
<evidence type="ECO:0000313" key="2">
    <source>
        <dbReference type="Proteomes" id="UP000712600"/>
    </source>
</evidence>
<dbReference type="EMBL" id="QGKX02001290">
    <property type="protein sequence ID" value="KAF3535567.1"/>
    <property type="molecule type" value="Genomic_DNA"/>
</dbReference>
<protein>
    <submittedName>
        <fullName evidence="1">Uncharacterized protein</fullName>
    </submittedName>
</protein>
<evidence type="ECO:0000313" key="1">
    <source>
        <dbReference type="EMBL" id="KAF3535567.1"/>
    </source>
</evidence>
<dbReference type="Proteomes" id="UP000712600">
    <property type="component" value="Unassembled WGS sequence"/>
</dbReference>
<proteinExistence type="predicted"/>
<organism evidence="1 2">
    <name type="scientific">Brassica cretica</name>
    <name type="common">Mustard</name>
    <dbReference type="NCBI Taxonomy" id="69181"/>
    <lineage>
        <taxon>Eukaryota</taxon>
        <taxon>Viridiplantae</taxon>
        <taxon>Streptophyta</taxon>
        <taxon>Embryophyta</taxon>
        <taxon>Tracheophyta</taxon>
        <taxon>Spermatophyta</taxon>
        <taxon>Magnoliopsida</taxon>
        <taxon>eudicotyledons</taxon>
        <taxon>Gunneridae</taxon>
        <taxon>Pentapetalae</taxon>
        <taxon>rosids</taxon>
        <taxon>malvids</taxon>
        <taxon>Brassicales</taxon>
        <taxon>Brassicaceae</taxon>
        <taxon>Brassiceae</taxon>
        <taxon>Brassica</taxon>
    </lineage>
</organism>
<accession>A0A8S9Q073</accession>
<dbReference type="AlphaFoldDB" id="A0A8S9Q073"/>
<reference evidence="1" key="1">
    <citation type="submission" date="2019-12" db="EMBL/GenBank/DDBJ databases">
        <title>Genome sequencing and annotation of Brassica cretica.</title>
        <authorList>
            <person name="Studholme D.J."/>
            <person name="Sarris P."/>
        </authorList>
    </citation>
    <scope>NUCLEOTIDE SEQUENCE</scope>
    <source>
        <strain evidence="1">PFS-109/04</strain>
        <tissue evidence="1">Leaf</tissue>
    </source>
</reference>
<sequence>MIDPTRPFGELDDGCFAVRGPLSEISSSDDLIHQITPCFGISSLFILHSLQSDVLMASEKLNPRRLWLGFSVCPLLSLSSNDVSDL</sequence>
<name>A0A8S9Q073_BRACR</name>